<organism evidence="11 12">
    <name type="scientific">Celeribacter halophilus</name>
    <dbReference type="NCBI Taxonomy" id="576117"/>
    <lineage>
        <taxon>Bacteria</taxon>
        <taxon>Pseudomonadati</taxon>
        <taxon>Pseudomonadota</taxon>
        <taxon>Alphaproteobacteria</taxon>
        <taxon>Rhodobacterales</taxon>
        <taxon>Roseobacteraceae</taxon>
        <taxon>Celeribacter</taxon>
    </lineage>
</organism>
<evidence type="ECO:0000256" key="6">
    <source>
        <dbReference type="ARBA" id="ARBA00022723"/>
    </source>
</evidence>
<dbReference type="GeneID" id="98664510"/>
<dbReference type="Pfam" id="PF01546">
    <property type="entry name" value="Peptidase_M20"/>
    <property type="match status" value="1"/>
</dbReference>
<evidence type="ECO:0000256" key="7">
    <source>
        <dbReference type="ARBA" id="ARBA00022801"/>
    </source>
</evidence>
<dbReference type="GO" id="GO:0008777">
    <property type="term" value="F:acetylornithine deacetylase activity"/>
    <property type="evidence" value="ECO:0007669"/>
    <property type="project" value="TreeGrafter"/>
</dbReference>
<evidence type="ECO:0000256" key="1">
    <source>
        <dbReference type="ARBA" id="ARBA00001947"/>
    </source>
</evidence>
<evidence type="ECO:0000256" key="3">
    <source>
        <dbReference type="ARBA" id="ARBA00022490"/>
    </source>
</evidence>
<dbReference type="GO" id="GO:0046872">
    <property type="term" value="F:metal ion binding"/>
    <property type="evidence" value="ECO:0007669"/>
    <property type="project" value="UniProtKB-KW"/>
</dbReference>
<feature type="domain" description="Peptidase M20 dimerisation" evidence="10">
    <location>
        <begin position="177"/>
        <end position="286"/>
    </location>
</feature>
<keyword evidence="9" id="KW-0170">Cobalt</keyword>
<keyword evidence="5" id="KW-0028">Amino-acid biosynthesis</keyword>
<dbReference type="PANTHER" id="PTHR43808">
    <property type="entry name" value="ACETYLORNITHINE DEACETYLASE"/>
    <property type="match status" value="1"/>
</dbReference>
<dbReference type="CDD" id="cd03894">
    <property type="entry name" value="M20_ArgE"/>
    <property type="match status" value="1"/>
</dbReference>
<name>A0A1I3QXB8_9RHOB</name>
<dbReference type="InterPro" id="IPR002933">
    <property type="entry name" value="Peptidase_M20"/>
</dbReference>
<keyword evidence="6" id="KW-0479">Metal-binding</keyword>
<dbReference type="PANTHER" id="PTHR43808:SF31">
    <property type="entry name" value="N-ACETYL-L-CITRULLINE DEACETYLASE"/>
    <property type="match status" value="1"/>
</dbReference>
<dbReference type="OrthoDB" id="9809784at2"/>
<dbReference type="AlphaFoldDB" id="A0A1I3QXB8"/>
<evidence type="ECO:0000256" key="5">
    <source>
        <dbReference type="ARBA" id="ARBA00022605"/>
    </source>
</evidence>
<dbReference type="Gene3D" id="3.40.630.10">
    <property type="entry name" value="Zn peptidases"/>
    <property type="match status" value="1"/>
</dbReference>
<dbReference type="Proteomes" id="UP000183299">
    <property type="component" value="Unassembled WGS sequence"/>
</dbReference>
<dbReference type="InterPro" id="IPR036264">
    <property type="entry name" value="Bact_exopeptidase_dim_dom"/>
</dbReference>
<evidence type="ECO:0000256" key="9">
    <source>
        <dbReference type="ARBA" id="ARBA00023285"/>
    </source>
</evidence>
<keyword evidence="3" id="KW-0963">Cytoplasm</keyword>
<keyword evidence="12" id="KW-1185">Reference proteome</keyword>
<dbReference type="Pfam" id="PF07687">
    <property type="entry name" value="M20_dimer"/>
    <property type="match status" value="1"/>
</dbReference>
<comment type="similarity">
    <text evidence="2">Belongs to the peptidase M20A family. ArgE subfamily.</text>
</comment>
<gene>
    <name evidence="11" type="ORF">SAMN04488138_104167</name>
</gene>
<dbReference type="STRING" id="576117.SAMN04488138_104167"/>
<evidence type="ECO:0000259" key="10">
    <source>
        <dbReference type="Pfam" id="PF07687"/>
    </source>
</evidence>
<protein>
    <submittedName>
        <fullName evidence="11">Acetylornithine deacetylase</fullName>
    </submittedName>
</protein>
<comment type="cofactor">
    <cofactor evidence="1">
        <name>Zn(2+)</name>
        <dbReference type="ChEBI" id="CHEBI:29105"/>
    </cofactor>
</comment>
<dbReference type="InterPro" id="IPR001261">
    <property type="entry name" value="ArgE/DapE_CS"/>
</dbReference>
<dbReference type="SUPFAM" id="SSF55031">
    <property type="entry name" value="Bacterial exopeptidase dimerisation domain"/>
    <property type="match status" value="1"/>
</dbReference>
<dbReference type="InterPro" id="IPR010169">
    <property type="entry name" value="AcOrn-deacetyl"/>
</dbReference>
<dbReference type="PROSITE" id="PS00759">
    <property type="entry name" value="ARGE_DAPE_CPG2_2"/>
    <property type="match status" value="1"/>
</dbReference>
<dbReference type="Gene3D" id="3.30.70.360">
    <property type="match status" value="1"/>
</dbReference>
<evidence type="ECO:0000256" key="2">
    <source>
        <dbReference type="ARBA" id="ARBA00005691"/>
    </source>
</evidence>
<dbReference type="EMBL" id="FORY01000004">
    <property type="protein sequence ID" value="SFJ38718.1"/>
    <property type="molecule type" value="Genomic_DNA"/>
</dbReference>
<keyword evidence="7" id="KW-0378">Hydrolase</keyword>
<dbReference type="NCBIfam" id="TIGR01892">
    <property type="entry name" value="AcOrn-deacetyl"/>
    <property type="match status" value="1"/>
</dbReference>
<keyword evidence="4" id="KW-0055">Arginine biosynthesis</keyword>
<keyword evidence="8" id="KW-0862">Zinc</keyword>
<dbReference type="InterPro" id="IPR011650">
    <property type="entry name" value="Peptidase_M20_dimer"/>
</dbReference>
<dbReference type="NCBIfam" id="NF005710">
    <property type="entry name" value="PRK07522.1"/>
    <property type="match status" value="1"/>
</dbReference>
<sequence length="389" mass="41687">MTAPLRPGPDTLTSLDHLIGFNTTSRNSNLALIDWAEAELTALGARCERVFDATGTKASLWATFGPTDTPGWVLSGHTDTVPVDGQDWATNPHKLHAEGDYLYGRGTCDMKGFLACCMGMAPKISKMDLRVPIHFAFSYDEELGCIGVRGLLEELASRPVKPLACVVGEPTSMAVVIGHKSKRSFHVTVKGTPGHSSRAPEFVNAVEYGARLIVKMQEIGRRLGTGASDTMYDIPHSTAHVGTGHGGTALNIVPEVFEMDLEFRTIAADDPDALADELKAYASDVLLPEMRAVDTSADIVFTPLAAFPGVDTAQDDPVAQSAMRFAGSNEVKKVAFGTEGGLFQTILGIPTIICGPGSIAQAHRPNEFIAVDQLARCETFIDRLIEECV</sequence>
<accession>A0A1I3QXB8</accession>
<evidence type="ECO:0000256" key="4">
    <source>
        <dbReference type="ARBA" id="ARBA00022571"/>
    </source>
</evidence>
<reference evidence="11 12" key="1">
    <citation type="submission" date="2016-10" db="EMBL/GenBank/DDBJ databases">
        <authorList>
            <person name="de Groot N.N."/>
        </authorList>
    </citation>
    <scope>NUCLEOTIDE SEQUENCE [LARGE SCALE GENOMIC DNA]</scope>
    <source>
        <strain evidence="11 12">CGMCC 1.8891</strain>
    </source>
</reference>
<evidence type="ECO:0000256" key="8">
    <source>
        <dbReference type="ARBA" id="ARBA00022833"/>
    </source>
</evidence>
<dbReference type="RefSeq" id="WP_066601384.1">
    <property type="nucleotide sequence ID" value="NZ_FORY01000004.1"/>
</dbReference>
<evidence type="ECO:0000313" key="12">
    <source>
        <dbReference type="Proteomes" id="UP000183299"/>
    </source>
</evidence>
<evidence type="ECO:0000313" key="11">
    <source>
        <dbReference type="EMBL" id="SFJ38718.1"/>
    </source>
</evidence>
<dbReference type="InterPro" id="IPR050072">
    <property type="entry name" value="Peptidase_M20A"/>
</dbReference>
<proteinExistence type="inferred from homology"/>
<dbReference type="SUPFAM" id="SSF53187">
    <property type="entry name" value="Zn-dependent exopeptidases"/>
    <property type="match status" value="1"/>
</dbReference>
<dbReference type="GO" id="GO:0006526">
    <property type="term" value="P:L-arginine biosynthetic process"/>
    <property type="evidence" value="ECO:0007669"/>
    <property type="project" value="UniProtKB-KW"/>
</dbReference>